<feature type="transmembrane region" description="Helical" evidence="7">
    <location>
        <begin position="113"/>
        <end position="133"/>
    </location>
</feature>
<feature type="transmembrane region" description="Helical" evidence="7">
    <location>
        <begin position="296"/>
        <end position="317"/>
    </location>
</feature>
<feature type="transmembrane region" description="Helical" evidence="7">
    <location>
        <begin position="175"/>
        <end position="193"/>
    </location>
</feature>
<dbReference type="InterPro" id="IPR050814">
    <property type="entry name" value="Myo-inositol_Transporter"/>
</dbReference>
<name>A0ABN5H0N7_9FIRM</name>
<proteinExistence type="inferred from homology"/>
<feature type="transmembrane region" description="Helical" evidence="7">
    <location>
        <begin position="53"/>
        <end position="76"/>
    </location>
</feature>
<protein>
    <recommendedName>
        <fullName evidence="8">Major facilitator superfamily (MFS) profile domain-containing protein</fullName>
    </recommendedName>
</protein>
<evidence type="ECO:0000259" key="8">
    <source>
        <dbReference type="PROSITE" id="PS50850"/>
    </source>
</evidence>
<keyword evidence="10" id="KW-1185">Reference proteome</keyword>
<organism evidence="9 10">
    <name type="scientific">Sulfobacillus thermotolerans</name>
    <dbReference type="NCBI Taxonomy" id="338644"/>
    <lineage>
        <taxon>Bacteria</taxon>
        <taxon>Bacillati</taxon>
        <taxon>Bacillota</taxon>
        <taxon>Clostridia</taxon>
        <taxon>Eubacteriales</taxon>
        <taxon>Clostridiales Family XVII. Incertae Sedis</taxon>
        <taxon>Sulfobacillus</taxon>
    </lineage>
</organism>
<dbReference type="EMBL" id="CP019454">
    <property type="protein sequence ID" value="AUW94175.1"/>
    <property type="molecule type" value="Genomic_DNA"/>
</dbReference>
<evidence type="ECO:0000313" key="9">
    <source>
        <dbReference type="EMBL" id="AUW94175.1"/>
    </source>
</evidence>
<dbReference type="PANTHER" id="PTHR48020:SF12">
    <property type="entry name" value="PROTON MYO-INOSITOL COTRANSPORTER"/>
    <property type="match status" value="1"/>
</dbReference>
<evidence type="ECO:0000256" key="5">
    <source>
        <dbReference type="ARBA" id="ARBA00022989"/>
    </source>
</evidence>
<reference evidence="9 10" key="1">
    <citation type="journal article" date="2019" name="Sci. Rep.">
        <title>Sulfobacillus thermotolerans: new insights into resistance and metabolic capacities of acidophilic chemolithotrophs.</title>
        <authorList>
            <person name="Panyushkina A.E."/>
            <person name="Babenko V.V."/>
            <person name="Nikitina A.S."/>
            <person name="Selezneva O.V."/>
            <person name="Tsaplina I.A."/>
            <person name="Letarova M.A."/>
            <person name="Kostryukova E.S."/>
            <person name="Letarov A.V."/>
        </authorList>
    </citation>
    <scope>NUCLEOTIDE SEQUENCE [LARGE SCALE GENOMIC DNA]</scope>
    <source>
        <strain evidence="9 10">Kr1</strain>
    </source>
</reference>
<dbReference type="InterPro" id="IPR005828">
    <property type="entry name" value="MFS_sugar_transport-like"/>
</dbReference>
<evidence type="ECO:0000256" key="3">
    <source>
        <dbReference type="ARBA" id="ARBA00022448"/>
    </source>
</evidence>
<dbReference type="InterPro" id="IPR005829">
    <property type="entry name" value="Sugar_transporter_CS"/>
</dbReference>
<dbReference type="InterPro" id="IPR020846">
    <property type="entry name" value="MFS_dom"/>
</dbReference>
<comment type="subcellular location">
    <subcellularLocation>
        <location evidence="1">Cell membrane</location>
        <topology evidence="1">Multi-pass membrane protein</topology>
    </subcellularLocation>
</comment>
<feature type="transmembrane region" description="Helical" evidence="7">
    <location>
        <begin position="388"/>
        <end position="409"/>
    </location>
</feature>
<dbReference type="Pfam" id="PF00083">
    <property type="entry name" value="Sugar_tr"/>
    <property type="match status" value="1"/>
</dbReference>
<evidence type="ECO:0000256" key="1">
    <source>
        <dbReference type="ARBA" id="ARBA00004651"/>
    </source>
</evidence>
<keyword evidence="5 7" id="KW-1133">Transmembrane helix</keyword>
<evidence type="ECO:0000256" key="7">
    <source>
        <dbReference type="SAM" id="Phobius"/>
    </source>
</evidence>
<feature type="transmembrane region" description="Helical" evidence="7">
    <location>
        <begin position="22"/>
        <end position="47"/>
    </location>
</feature>
<dbReference type="InterPro" id="IPR036259">
    <property type="entry name" value="MFS_trans_sf"/>
</dbReference>
<dbReference type="PANTHER" id="PTHR48020">
    <property type="entry name" value="PROTON MYO-INOSITOL COTRANSPORTER"/>
    <property type="match status" value="1"/>
</dbReference>
<evidence type="ECO:0000256" key="4">
    <source>
        <dbReference type="ARBA" id="ARBA00022692"/>
    </source>
</evidence>
<keyword evidence="4 7" id="KW-0812">Transmembrane</keyword>
<gene>
    <name evidence="9" type="ORF">BXT84_09605</name>
</gene>
<dbReference type="PROSITE" id="PS00217">
    <property type="entry name" value="SUGAR_TRANSPORT_2"/>
    <property type="match status" value="1"/>
</dbReference>
<evidence type="ECO:0000256" key="2">
    <source>
        <dbReference type="ARBA" id="ARBA00010992"/>
    </source>
</evidence>
<accession>A0ABN5H0N7</accession>
<feature type="domain" description="Major facilitator superfamily (MFS) profile" evidence="8">
    <location>
        <begin position="22"/>
        <end position="439"/>
    </location>
</feature>
<dbReference type="Gene3D" id="1.20.1250.20">
    <property type="entry name" value="MFS general substrate transporter like domains"/>
    <property type="match status" value="1"/>
</dbReference>
<keyword evidence="6 7" id="KW-0472">Membrane</keyword>
<keyword evidence="3" id="KW-0813">Transport</keyword>
<dbReference type="Proteomes" id="UP000325292">
    <property type="component" value="Chromosome"/>
</dbReference>
<feature type="transmembrane region" description="Helical" evidence="7">
    <location>
        <begin position="259"/>
        <end position="284"/>
    </location>
</feature>
<feature type="transmembrane region" description="Helical" evidence="7">
    <location>
        <begin position="329"/>
        <end position="358"/>
    </location>
</feature>
<evidence type="ECO:0000313" key="10">
    <source>
        <dbReference type="Proteomes" id="UP000325292"/>
    </source>
</evidence>
<dbReference type="SUPFAM" id="SSF103473">
    <property type="entry name" value="MFS general substrate transporter"/>
    <property type="match status" value="1"/>
</dbReference>
<comment type="similarity">
    <text evidence="2">Belongs to the major facilitator superfamily. Sugar transporter (TC 2.A.1.1) family.</text>
</comment>
<feature type="transmembrane region" description="Helical" evidence="7">
    <location>
        <begin position="145"/>
        <end position="169"/>
    </location>
</feature>
<feature type="transmembrane region" description="Helical" evidence="7">
    <location>
        <begin position="88"/>
        <end position="107"/>
    </location>
</feature>
<evidence type="ECO:0000256" key="6">
    <source>
        <dbReference type="ARBA" id="ARBA00023136"/>
    </source>
</evidence>
<feature type="transmembrane region" description="Helical" evidence="7">
    <location>
        <begin position="416"/>
        <end position="435"/>
    </location>
</feature>
<dbReference type="PROSITE" id="PS50850">
    <property type="entry name" value="MFS"/>
    <property type="match status" value="1"/>
</dbReference>
<sequence length="446" mass="48036">MDGLQTGVNFGDLPVSRFIRRLTFLSAMGLFLDGYDLTIISVALLFIKPQFHPSPFLLGLVGSAAVLGMLIGALLFGNLTDRFGRRTMYLLDLVFFVVFALLAAISQNMAELIIFRFFLGIGLGADYPISSTLTAEFAPRRRRGILMVTTIGFWTVGAIVSYFVSLLLLHTGPNAWRWMLASGAIPAILVIWGRRSIPESPRWLAADGQHDKAIAIAQQVAREADTTLNIQGGGGLGQETPTTMASFSRLFHKDLIRMTLFASVTWLLFDVGNYATIVFSPTIFKMLKGSTLTSSVLASAAMQAIGLVGIAVVWILVDRAGRKRLQSYGFLGLGLIFILTGLLHHPGFGLFLSLFLVLSVVDQGPGQLTYVYAGEVFPTSVRATGHGFATASSRVGALIGILVLPLFIAHVGLSTGLIVFGILDLIGMVLTLWLAPEPKGQELAGG</sequence>